<dbReference type="Pfam" id="PF00395">
    <property type="entry name" value="SLH"/>
    <property type="match status" value="3"/>
</dbReference>
<feature type="signal peptide" evidence="1">
    <location>
        <begin position="1"/>
        <end position="27"/>
    </location>
</feature>
<dbReference type="InterPro" id="IPR001119">
    <property type="entry name" value="SLH_dom"/>
</dbReference>
<organism evidence="3 4">
    <name type="scientific">Paenibacillus medicaginis</name>
    <dbReference type="NCBI Taxonomy" id="1470560"/>
    <lineage>
        <taxon>Bacteria</taxon>
        <taxon>Bacillati</taxon>
        <taxon>Bacillota</taxon>
        <taxon>Bacilli</taxon>
        <taxon>Bacillales</taxon>
        <taxon>Paenibacillaceae</taxon>
        <taxon>Paenibacillus</taxon>
    </lineage>
</organism>
<keyword evidence="4" id="KW-1185">Reference proteome</keyword>
<protein>
    <submittedName>
        <fullName evidence="3">S-layer homology domain-containing protein</fullName>
    </submittedName>
</protein>
<dbReference type="PROSITE" id="PS51272">
    <property type="entry name" value="SLH"/>
    <property type="match status" value="3"/>
</dbReference>
<feature type="domain" description="SLH" evidence="2">
    <location>
        <begin position="158"/>
        <end position="221"/>
    </location>
</feature>
<dbReference type="EMBL" id="JBHIRY010000010">
    <property type="protein sequence ID" value="MFB5761177.1"/>
    <property type="molecule type" value="Genomic_DNA"/>
</dbReference>
<accession>A0ABV5C0Y6</accession>
<evidence type="ECO:0000259" key="2">
    <source>
        <dbReference type="PROSITE" id="PS51272"/>
    </source>
</evidence>
<evidence type="ECO:0000256" key="1">
    <source>
        <dbReference type="SAM" id="SignalP"/>
    </source>
</evidence>
<evidence type="ECO:0000313" key="4">
    <source>
        <dbReference type="Proteomes" id="UP001580430"/>
    </source>
</evidence>
<dbReference type="Proteomes" id="UP001580430">
    <property type="component" value="Unassembled WGS sequence"/>
</dbReference>
<feature type="domain" description="SLH" evidence="2">
    <location>
        <begin position="283"/>
        <end position="341"/>
    </location>
</feature>
<sequence length="341" mass="37063">MKIVYKMMTVSAAAALISSALMGQSFAASSSFTDLNSISAKDKIISLQQRGIVSGVTSELFAPQTTLSAAQSVQLIVNAFGLNLDGIRFLVEPKATNYFSKADNHAWYANALITAGANGVPLDKDLDPRAQMTREAFTAELILAMEAHGKLPLIKPVVVEIQDQDQLNVEYSGAIQRGLAYGIIKLDADGSFHPQKNITRAEAAEEIYNAIEYLKAHPAPVVNNESLSTTEGVQLIKDAFASVYAPTDVNIDPNTKLTRESFTYLLVHTLQTNGKLPMIKLVPVEIKDNDQIDLSYSGMIQTAIALEIVKLDEEGKFNPKVELTRTDASDMISKALEAVKE</sequence>
<feature type="chain" id="PRO_5045454748" evidence="1">
    <location>
        <begin position="28"/>
        <end position="341"/>
    </location>
</feature>
<feature type="domain" description="SLH" evidence="2">
    <location>
        <begin position="27"/>
        <end position="90"/>
    </location>
</feature>
<gene>
    <name evidence="3" type="ORF">ACE5LO_12320</name>
</gene>
<keyword evidence="1" id="KW-0732">Signal</keyword>
<dbReference type="RefSeq" id="WP_375520326.1">
    <property type="nucleotide sequence ID" value="NZ_JBHIRY010000010.1"/>
</dbReference>
<proteinExistence type="predicted"/>
<name>A0ABV5C0Y6_9BACL</name>
<evidence type="ECO:0000313" key="3">
    <source>
        <dbReference type="EMBL" id="MFB5761177.1"/>
    </source>
</evidence>
<reference evidence="3 4" key="1">
    <citation type="submission" date="2024-09" db="EMBL/GenBank/DDBJ databases">
        <title>Paenibacillus zeirhizospherea sp. nov., isolated from surface of the maize (Zea mays) roots in a horticulture field, Hungary.</title>
        <authorList>
            <person name="Marton D."/>
            <person name="Farkas M."/>
            <person name="Bedics A."/>
            <person name="Toth E."/>
            <person name="Tancsics A."/>
            <person name="Boka K."/>
            <person name="Marati G."/>
            <person name="Kriszt B."/>
            <person name="Cserhati M."/>
        </authorList>
    </citation>
    <scope>NUCLEOTIDE SEQUENCE [LARGE SCALE GENOMIC DNA]</scope>
    <source>
        <strain evidence="3 4">JCM 18446</strain>
    </source>
</reference>
<comment type="caution">
    <text evidence="3">The sequence shown here is derived from an EMBL/GenBank/DDBJ whole genome shotgun (WGS) entry which is preliminary data.</text>
</comment>